<accession>K9WZ90</accession>
<keyword evidence="3" id="KW-1185">Reference proteome</keyword>
<evidence type="ECO:0008006" key="4">
    <source>
        <dbReference type="Google" id="ProtNLM"/>
    </source>
</evidence>
<feature type="compositionally biased region" description="Polar residues" evidence="1">
    <location>
        <begin position="415"/>
        <end position="427"/>
    </location>
</feature>
<feature type="region of interest" description="Disordered" evidence="1">
    <location>
        <begin position="368"/>
        <end position="478"/>
    </location>
</feature>
<feature type="compositionally biased region" description="Polar residues" evidence="1">
    <location>
        <begin position="133"/>
        <end position="146"/>
    </location>
</feature>
<dbReference type="AlphaFoldDB" id="K9WZ90"/>
<dbReference type="HOGENOM" id="CLU_043655_0_0_3"/>
<name>K9WZ90_9NOST</name>
<feature type="compositionally biased region" description="Polar residues" evidence="1">
    <location>
        <begin position="232"/>
        <end position="249"/>
    </location>
</feature>
<sequence>MSYASLLRNIPEILSQPTGIAAIASLGIHGAIALIVPLMPVDSSKPKATDSSKTVGLLELSQADQSRLPQTPLDSPQVALQQQLPAPNFGGQTTIFPPSPASVSNQMGMPVIPSSTANFRTSSSPRRQSSWSLGNTNNRFDTSSFNIGSKYSSASRFNEKNVRIVGESLPVNRLPQVQADNSRPRDIGSDLADIAPTTAARENTTQQTMPNGDGAAKVTQNGPLGSPMAAIPQSNVGPDGQSVQPSSLNKAPELPGFNKPESSSKVTDGAIAQGNLEGFDNLRKAVLEEYPNSKQQPVIRDTISTDKPGLEGTVLGRLVLHPDGKVLDIKFQDKSVNPELESKAREYFNAKRPKADQRISSYPFNLRFQNNSSQTNAVTSELKPTPSTTIKPAAPSANNQPVPTPSTMIKPASAPSANNQPVPTPSTMIKPASAPSANNQPVPTPSTTIKPASAPSANNNQPVPTPEANKIQPASSAELARLKLTRQLRQLKQEQQNNSNQK</sequence>
<evidence type="ECO:0000256" key="1">
    <source>
        <dbReference type="SAM" id="MobiDB-lite"/>
    </source>
</evidence>
<feature type="region of interest" description="Disordered" evidence="1">
    <location>
        <begin position="116"/>
        <end position="146"/>
    </location>
</feature>
<feature type="compositionally biased region" description="Polar residues" evidence="1">
    <location>
        <begin position="200"/>
        <end position="210"/>
    </location>
</feature>
<feature type="compositionally biased region" description="Polar residues" evidence="1">
    <location>
        <begin position="435"/>
        <end position="462"/>
    </location>
</feature>
<feature type="region of interest" description="Disordered" evidence="1">
    <location>
        <begin position="198"/>
        <end position="267"/>
    </location>
</feature>
<dbReference type="EMBL" id="CP003642">
    <property type="protein sequence ID" value="AFZ25106.1"/>
    <property type="molecule type" value="Genomic_DNA"/>
</dbReference>
<evidence type="ECO:0000313" key="2">
    <source>
        <dbReference type="EMBL" id="AFZ25106.1"/>
    </source>
</evidence>
<dbReference type="Proteomes" id="UP000010475">
    <property type="component" value="Chromosome"/>
</dbReference>
<feature type="compositionally biased region" description="Low complexity" evidence="1">
    <location>
        <begin position="120"/>
        <end position="132"/>
    </location>
</feature>
<dbReference type="eggNOG" id="ENOG502ZBH7">
    <property type="taxonomic scope" value="Bacteria"/>
</dbReference>
<dbReference type="PATRIC" id="fig|56107.3.peg.3222"/>
<evidence type="ECO:0000313" key="3">
    <source>
        <dbReference type="Proteomes" id="UP000010475"/>
    </source>
</evidence>
<reference evidence="2 3" key="1">
    <citation type="submission" date="2012-06" db="EMBL/GenBank/DDBJ databases">
        <title>Finished chromosome of genome of Cylindrospermum stagnale PCC 7417.</title>
        <authorList>
            <consortium name="US DOE Joint Genome Institute"/>
            <person name="Gugger M."/>
            <person name="Coursin T."/>
            <person name="Rippka R."/>
            <person name="Tandeau De Marsac N."/>
            <person name="Huntemann M."/>
            <person name="Wei C.-L."/>
            <person name="Han J."/>
            <person name="Detter J.C."/>
            <person name="Han C."/>
            <person name="Tapia R."/>
            <person name="Chen A."/>
            <person name="Kyrpides N."/>
            <person name="Mavromatis K."/>
            <person name="Markowitz V."/>
            <person name="Szeto E."/>
            <person name="Ivanova N."/>
            <person name="Pagani I."/>
            <person name="Pati A."/>
            <person name="Goodwin L."/>
            <person name="Nordberg H.P."/>
            <person name="Cantor M.N."/>
            <person name="Hua S.X."/>
            <person name="Woyke T."/>
            <person name="Kerfeld C.A."/>
        </authorList>
    </citation>
    <scope>NUCLEOTIDE SEQUENCE [LARGE SCALE GENOMIC DNA]</scope>
    <source>
        <strain evidence="2 3">PCC 7417</strain>
    </source>
</reference>
<protein>
    <recommendedName>
        <fullName evidence="4">Gram-negative bacterial tonB protein</fullName>
    </recommendedName>
</protein>
<feature type="compositionally biased region" description="Polar residues" evidence="1">
    <location>
        <begin position="368"/>
        <end position="379"/>
    </location>
</feature>
<dbReference type="OrthoDB" id="506407at2"/>
<dbReference type="RefSeq" id="WP_015208359.1">
    <property type="nucleotide sequence ID" value="NC_019757.1"/>
</dbReference>
<gene>
    <name evidence="2" type="ORF">Cylst_2934</name>
</gene>
<dbReference type="STRING" id="56107.Cylst_2934"/>
<dbReference type="KEGG" id="csg:Cylst_2934"/>
<organism evidence="2 3">
    <name type="scientific">Cylindrospermum stagnale PCC 7417</name>
    <dbReference type="NCBI Taxonomy" id="56107"/>
    <lineage>
        <taxon>Bacteria</taxon>
        <taxon>Bacillati</taxon>
        <taxon>Cyanobacteriota</taxon>
        <taxon>Cyanophyceae</taxon>
        <taxon>Nostocales</taxon>
        <taxon>Nostocaceae</taxon>
        <taxon>Cylindrospermum</taxon>
    </lineage>
</organism>
<feature type="compositionally biased region" description="Polar residues" evidence="1">
    <location>
        <begin position="385"/>
        <end position="407"/>
    </location>
</feature>
<proteinExistence type="predicted"/>